<dbReference type="Proteomes" id="UP001244011">
    <property type="component" value="Unassembled WGS sequence"/>
</dbReference>
<keyword evidence="2" id="KW-1185">Reference proteome</keyword>
<dbReference type="PANTHER" id="PTHR38797:SF4">
    <property type="entry name" value="NUCLEAR PORE COMPLEX PROTEIN NUP85"/>
    <property type="match status" value="1"/>
</dbReference>
<evidence type="ECO:0000313" key="1">
    <source>
        <dbReference type="EMBL" id="KAK1765015.1"/>
    </source>
</evidence>
<reference evidence="1" key="1">
    <citation type="submission" date="2023-06" db="EMBL/GenBank/DDBJ databases">
        <title>Genome-scale phylogeny and comparative genomics of the fungal order Sordariales.</title>
        <authorList>
            <consortium name="Lawrence Berkeley National Laboratory"/>
            <person name="Hensen N."/>
            <person name="Bonometti L."/>
            <person name="Westerberg I."/>
            <person name="Brannstrom I.O."/>
            <person name="Guillou S."/>
            <person name="Cros-Aarteil S."/>
            <person name="Calhoun S."/>
            <person name="Haridas S."/>
            <person name="Kuo A."/>
            <person name="Mondo S."/>
            <person name="Pangilinan J."/>
            <person name="Riley R."/>
            <person name="Labutti K."/>
            <person name="Andreopoulos B."/>
            <person name="Lipzen A."/>
            <person name="Chen C."/>
            <person name="Yanf M."/>
            <person name="Daum C."/>
            <person name="Ng V."/>
            <person name="Clum A."/>
            <person name="Steindorff A."/>
            <person name="Ohm R."/>
            <person name="Martin F."/>
            <person name="Silar P."/>
            <person name="Natvig D."/>
            <person name="Lalanne C."/>
            <person name="Gautier V."/>
            <person name="Ament-Velasquez S.L."/>
            <person name="Kruys A."/>
            <person name="Hutchinson M.I."/>
            <person name="Powell A.J."/>
            <person name="Barry K."/>
            <person name="Miller A.N."/>
            <person name="Grigoriev I.V."/>
            <person name="Debuchy R."/>
            <person name="Gladieux P."/>
            <person name="Thoren M.H."/>
            <person name="Johannesson H."/>
        </authorList>
    </citation>
    <scope>NUCLEOTIDE SEQUENCE</scope>
    <source>
        <strain evidence="1">8032-3</strain>
    </source>
</reference>
<dbReference type="RefSeq" id="XP_060281228.1">
    <property type="nucleotide sequence ID" value="XM_060428565.1"/>
</dbReference>
<dbReference type="EMBL" id="MU839017">
    <property type="protein sequence ID" value="KAK1765015.1"/>
    <property type="molecule type" value="Genomic_DNA"/>
</dbReference>
<dbReference type="InterPro" id="IPR053204">
    <property type="entry name" value="Oxopyrrolidines_Biosynth-assoc"/>
</dbReference>
<comment type="caution">
    <text evidence="1">The sequence shown here is derived from an EMBL/GenBank/DDBJ whole genome shotgun (WGS) entry which is preliminary data.</text>
</comment>
<sequence length="291" mass="32648">MAMSSDADAASAFLAAETAADEDSGVASRLPSIFLHLLAAWTEGNHAAAAEEAARRIHADYCDVYLPSDPLMRGLDDKGMAGFLNRLYELIFFQVRLVGYDDARQDALVETLLELRKLPPQSLKIWGEDCIVYVNDPVFVTVGEDNWNGNFPNDIFEQDDESAKADYQRKCNEWVNFSAFLARCTAAGIYDRYDDRFKYPSVDIPLALEERLPEGNLRECRLMVAALWILHAARAIYDDLIKVDKEGWNVKKWSLWETKLREIENDAAAGPKLKSILGQTLAEMALISATS</sequence>
<dbReference type="Pfam" id="PF12311">
    <property type="entry name" value="DUF3632"/>
    <property type="match status" value="1"/>
</dbReference>
<organism evidence="1 2">
    <name type="scientific">Phialemonium atrogriseum</name>
    <dbReference type="NCBI Taxonomy" id="1093897"/>
    <lineage>
        <taxon>Eukaryota</taxon>
        <taxon>Fungi</taxon>
        <taxon>Dikarya</taxon>
        <taxon>Ascomycota</taxon>
        <taxon>Pezizomycotina</taxon>
        <taxon>Sordariomycetes</taxon>
        <taxon>Sordariomycetidae</taxon>
        <taxon>Cephalothecales</taxon>
        <taxon>Cephalothecaceae</taxon>
        <taxon>Phialemonium</taxon>
    </lineage>
</organism>
<protein>
    <submittedName>
        <fullName evidence="1">Uncharacterized protein</fullName>
    </submittedName>
</protein>
<accession>A0AAJ0FLE1</accession>
<dbReference type="InterPro" id="IPR022085">
    <property type="entry name" value="OpdG"/>
</dbReference>
<gene>
    <name evidence="1" type="ORF">QBC33DRAFT_545506</name>
</gene>
<dbReference type="GeneID" id="85311752"/>
<proteinExistence type="predicted"/>
<dbReference type="PANTHER" id="PTHR38797">
    <property type="entry name" value="NUCLEAR PORE COMPLEX PROTEIN NUP85-RELATED"/>
    <property type="match status" value="1"/>
</dbReference>
<evidence type="ECO:0000313" key="2">
    <source>
        <dbReference type="Proteomes" id="UP001244011"/>
    </source>
</evidence>
<name>A0AAJ0FLE1_9PEZI</name>
<dbReference type="AlphaFoldDB" id="A0AAJ0FLE1"/>